<protein>
    <submittedName>
        <fullName evidence="2">Uncharacterized protein</fullName>
    </submittedName>
</protein>
<dbReference type="EMBL" id="CAAALY010065124">
    <property type="protein sequence ID" value="VEL23985.1"/>
    <property type="molecule type" value="Genomic_DNA"/>
</dbReference>
<evidence type="ECO:0000256" key="1">
    <source>
        <dbReference type="SAM" id="MobiDB-lite"/>
    </source>
</evidence>
<dbReference type="AlphaFoldDB" id="A0A3S5CNR1"/>
<dbReference type="Proteomes" id="UP000784294">
    <property type="component" value="Unassembled WGS sequence"/>
</dbReference>
<accession>A0A3S5CNR1</accession>
<organism evidence="2 3">
    <name type="scientific">Protopolystoma xenopodis</name>
    <dbReference type="NCBI Taxonomy" id="117903"/>
    <lineage>
        <taxon>Eukaryota</taxon>
        <taxon>Metazoa</taxon>
        <taxon>Spiralia</taxon>
        <taxon>Lophotrochozoa</taxon>
        <taxon>Platyhelminthes</taxon>
        <taxon>Monogenea</taxon>
        <taxon>Polyopisthocotylea</taxon>
        <taxon>Polystomatidea</taxon>
        <taxon>Polystomatidae</taxon>
        <taxon>Protopolystoma</taxon>
    </lineage>
</organism>
<comment type="caution">
    <text evidence="2">The sequence shown here is derived from an EMBL/GenBank/DDBJ whole genome shotgun (WGS) entry which is preliminary data.</text>
</comment>
<gene>
    <name evidence="2" type="ORF">PXEA_LOCUS17425</name>
</gene>
<evidence type="ECO:0000313" key="2">
    <source>
        <dbReference type="EMBL" id="VEL23985.1"/>
    </source>
</evidence>
<keyword evidence="3" id="KW-1185">Reference proteome</keyword>
<proteinExistence type="predicted"/>
<name>A0A3S5CNR1_9PLAT</name>
<feature type="compositionally biased region" description="Low complexity" evidence="1">
    <location>
        <begin position="21"/>
        <end position="33"/>
    </location>
</feature>
<evidence type="ECO:0000313" key="3">
    <source>
        <dbReference type="Proteomes" id="UP000784294"/>
    </source>
</evidence>
<sequence length="159" mass="17772">MAAWLQTAALFSPEPEPSLPSSPSSCSSSPLSPTGGAATQRRLDRLYAAQRTSQSLICSRWFVSPCKTAEKTSVTSPPKTSNPIEQATFLHLKQLIDQLDTSRENLELLRRNVHTNQDPMVFYLFHISVVRIFFIPHLSQKFALFTGSTHRGSVKFTYS</sequence>
<reference evidence="2" key="1">
    <citation type="submission" date="2018-11" db="EMBL/GenBank/DDBJ databases">
        <authorList>
            <consortium name="Pathogen Informatics"/>
        </authorList>
    </citation>
    <scope>NUCLEOTIDE SEQUENCE</scope>
</reference>
<feature type="region of interest" description="Disordered" evidence="1">
    <location>
        <begin position="12"/>
        <end position="37"/>
    </location>
</feature>